<dbReference type="Pfam" id="PF09388">
    <property type="entry name" value="SpoOE-like"/>
    <property type="match status" value="1"/>
</dbReference>
<dbReference type="RefSeq" id="WP_343758021.1">
    <property type="nucleotide sequence ID" value="NZ_BAAACG010000001.1"/>
</dbReference>
<evidence type="ECO:0000313" key="2">
    <source>
        <dbReference type="Proteomes" id="UP001501510"/>
    </source>
</evidence>
<dbReference type="Proteomes" id="UP001501510">
    <property type="component" value="Unassembled WGS sequence"/>
</dbReference>
<dbReference type="Gene3D" id="4.10.280.10">
    <property type="entry name" value="Helix-loop-helix DNA-binding domain"/>
    <property type="match status" value="1"/>
</dbReference>
<evidence type="ECO:0000313" key="1">
    <source>
        <dbReference type="EMBL" id="GAA0732624.1"/>
    </source>
</evidence>
<proteinExistence type="predicted"/>
<sequence>MSEIKEIIKNIEHLRKHMDSLIKEGKDLLDPEVIVASQQLDAILNKYNKLLNEKLEK</sequence>
<reference evidence="1 2" key="1">
    <citation type="journal article" date="2019" name="Int. J. Syst. Evol. Microbiol.">
        <title>The Global Catalogue of Microorganisms (GCM) 10K type strain sequencing project: providing services to taxonomists for standard genome sequencing and annotation.</title>
        <authorList>
            <consortium name="The Broad Institute Genomics Platform"/>
            <consortium name="The Broad Institute Genome Sequencing Center for Infectious Disease"/>
            <person name="Wu L."/>
            <person name="Ma J."/>
        </authorList>
    </citation>
    <scope>NUCLEOTIDE SEQUENCE [LARGE SCALE GENOMIC DNA]</scope>
    <source>
        <strain evidence="1 2">JCM 1407</strain>
    </source>
</reference>
<name>A0ABN1J917_9CLOT</name>
<gene>
    <name evidence="1" type="ORF">GCM10008906_02490</name>
</gene>
<dbReference type="InterPro" id="IPR036638">
    <property type="entry name" value="HLH_DNA-bd_sf"/>
</dbReference>
<evidence type="ECO:0008006" key="3">
    <source>
        <dbReference type="Google" id="ProtNLM"/>
    </source>
</evidence>
<accession>A0ABN1J917</accession>
<dbReference type="EMBL" id="BAAACG010000001">
    <property type="protein sequence ID" value="GAA0732624.1"/>
    <property type="molecule type" value="Genomic_DNA"/>
</dbReference>
<protein>
    <recommendedName>
        <fullName evidence="3">Spo0E like sporulation regulatory protein</fullName>
    </recommendedName>
</protein>
<dbReference type="InterPro" id="IPR037208">
    <property type="entry name" value="Spo0E-like_sf"/>
</dbReference>
<keyword evidence="2" id="KW-1185">Reference proteome</keyword>
<comment type="caution">
    <text evidence="1">The sequence shown here is derived from an EMBL/GenBank/DDBJ whole genome shotgun (WGS) entry which is preliminary data.</text>
</comment>
<dbReference type="SUPFAM" id="SSF140500">
    <property type="entry name" value="BAS1536-like"/>
    <property type="match status" value="1"/>
</dbReference>
<dbReference type="InterPro" id="IPR018540">
    <property type="entry name" value="Spo0E-like"/>
</dbReference>
<organism evidence="1 2">
    <name type="scientific">Clostridium oceanicum</name>
    <dbReference type="NCBI Taxonomy" id="1543"/>
    <lineage>
        <taxon>Bacteria</taxon>
        <taxon>Bacillati</taxon>
        <taxon>Bacillota</taxon>
        <taxon>Clostridia</taxon>
        <taxon>Eubacteriales</taxon>
        <taxon>Clostridiaceae</taxon>
        <taxon>Clostridium</taxon>
    </lineage>
</organism>